<evidence type="ECO:0000313" key="1">
    <source>
        <dbReference type="EMBL" id="MBA8879193.1"/>
    </source>
</evidence>
<gene>
    <name evidence="1" type="ORF">FHW16_002911</name>
</gene>
<sequence length="299" mass="32960">MQTDNVTASVIHNAARPEIIEARLTNFEMGATSLTTGHMLTLDRWIVPVLVGGGSVSIIGINSVGENIAMKRANAVYDYLNAWIKGVNAKVGTMYASSGLDQTSPPQVDTLTTMADSKDPLHRAVQVAAWKGSTPPAISRPNFGAHPTLVKRVIRASRTTMEHREIGGENSKRISGFKLGVDAIKSANSKHFSTPGFQPKYDYSYIPQNHTLNSVIYSVLNRAITYTGETVNYQTKVIEYIYGDPSPSVTYTKRSADYYASSTNTKIVEMTPEKADWRVDQAKVILRKDIERELSDSRL</sequence>
<proteinExistence type="predicted"/>
<accession>A0A839EG84</accession>
<keyword evidence="2" id="KW-1185">Reference proteome</keyword>
<reference evidence="1 2" key="1">
    <citation type="submission" date="2020-07" db="EMBL/GenBank/DDBJ databases">
        <title>Genomic Encyclopedia of Type Strains, Phase IV (KMG-V): Genome sequencing to study the core and pangenomes of soil and plant-associated prokaryotes.</title>
        <authorList>
            <person name="Whitman W."/>
        </authorList>
    </citation>
    <scope>NUCLEOTIDE SEQUENCE [LARGE SCALE GENOMIC DNA]</scope>
    <source>
        <strain evidence="1 2">AN3</strain>
    </source>
</reference>
<dbReference type="Proteomes" id="UP000549052">
    <property type="component" value="Unassembled WGS sequence"/>
</dbReference>
<comment type="caution">
    <text evidence="1">The sequence shown here is derived from an EMBL/GenBank/DDBJ whole genome shotgun (WGS) entry which is preliminary data.</text>
</comment>
<protein>
    <submittedName>
        <fullName evidence="1">Uncharacterized protein</fullName>
    </submittedName>
</protein>
<evidence type="ECO:0000313" key="2">
    <source>
        <dbReference type="Proteomes" id="UP000549052"/>
    </source>
</evidence>
<dbReference type="AlphaFoldDB" id="A0A839EG84"/>
<organism evidence="1 2">
    <name type="scientific">Phyllobacterium myrsinacearum</name>
    <dbReference type="NCBI Taxonomy" id="28101"/>
    <lineage>
        <taxon>Bacteria</taxon>
        <taxon>Pseudomonadati</taxon>
        <taxon>Pseudomonadota</taxon>
        <taxon>Alphaproteobacteria</taxon>
        <taxon>Hyphomicrobiales</taxon>
        <taxon>Phyllobacteriaceae</taxon>
        <taxon>Phyllobacterium</taxon>
    </lineage>
</organism>
<dbReference type="RefSeq" id="WP_182549832.1">
    <property type="nucleotide sequence ID" value="NZ_JACGXN010000003.1"/>
</dbReference>
<dbReference type="EMBL" id="JACGXN010000003">
    <property type="protein sequence ID" value="MBA8879193.1"/>
    <property type="molecule type" value="Genomic_DNA"/>
</dbReference>
<name>A0A839EG84_9HYPH</name>